<dbReference type="PANTHER" id="PTHR43301">
    <property type="entry name" value="ARABINAN ENDO-1,5-ALPHA-L-ARABINOSIDASE"/>
    <property type="match status" value="1"/>
</dbReference>
<dbReference type="GO" id="GO:0004553">
    <property type="term" value="F:hydrolase activity, hydrolyzing O-glycosyl compounds"/>
    <property type="evidence" value="ECO:0007669"/>
    <property type="project" value="InterPro"/>
</dbReference>
<dbReference type="SUPFAM" id="SSF75005">
    <property type="entry name" value="Arabinanase/levansucrase/invertase"/>
    <property type="match status" value="1"/>
</dbReference>
<dbReference type="EMBL" id="AB499247">
    <property type="protein sequence ID" value="BAV13146.1"/>
    <property type="molecule type" value="Genomic_DNA"/>
</dbReference>
<evidence type="ECO:0000259" key="8">
    <source>
        <dbReference type="Pfam" id="PF16369"/>
    </source>
</evidence>
<dbReference type="InterPro" id="IPR023296">
    <property type="entry name" value="Glyco_hydro_beta-prop_sf"/>
</dbReference>
<dbReference type="OMA" id="WERFENN"/>
<dbReference type="PANTHER" id="PTHR43301:SF3">
    <property type="entry name" value="ARABINAN ENDO-1,5-ALPHA-L-ARABINOSIDASE A-RELATED"/>
    <property type="match status" value="1"/>
</dbReference>
<dbReference type="InterPro" id="IPR050727">
    <property type="entry name" value="GH43_arabinanases"/>
</dbReference>
<feature type="site" description="Important for catalytic activity, responsible for pKa modulation of the active site Glu and correct orientation of both the proton donor and substrate" evidence="6">
    <location>
        <position position="206"/>
    </location>
</feature>
<sequence>MKGKSKKILSIALGISLILAIALSVFLVKAFNKEEPVLGELLSTERVTVHDPSIVRDNGKYYVFGSHKANGVSTDLASWSEVKTNINFDYSKIFAVGGKWAAHGSKNYNISGNLWAPDVIYNPEMKKWCMYMSVNGDKFYSSIALATADNIEGPYSYVGTIVYSGFVNSTLAAETDYKTATGTDVVDSNYVSGGAWNSLYGPNAIDPCVVYDKEGNLWMAYGSWFGGLFMLRLDNSTGLRDYSHTYETKKDASDKYFGIKISGGYGTSGEGSYIVYDKTTDYYYLYESYCGLNATDNFNGYHIRLFRSKDITGPYTDASGNSAICLSKTDDKTTKGIKLFGNYAFSSLKDVEFFELSADGYKSGGHNSAFIDDSDQRYLVYHTRFNGGTEAHQVRVHQQFLNEDGWPVTAVYEYLGNEISKSGYSKKSVVGDYEFVKHGLDATTGYTDMLETSKITLNSNGTISGDFTGTWEAKSDSYYCTMVINDVTYKGIFFKQFDESAAHNSVMTFSLIGSNNEAIWGSKVEQ</sequence>
<dbReference type="InterPro" id="IPR006710">
    <property type="entry name" value="Glyco_hydro_43"/>
</dbReference>
<feature type="active site" description="Proton acceptor" evidence="5">
    <location>
        <position position="51"/>
    </location>
</feature>
<comment type="similarity">
    <text evidence="2 7">Belongs to the glycosyl hydrolase 43 family.</text>
</comment>
<dbReference type="CDD" id="cd18832">
    <property type="entry name" value="GH43_GsAbnA-like"/>
    <property type="match status" value="1"/>
</dbReference>
<reference evidence="9" key="1">
    <citation type="submission" date="2009-04" db="EMBL/GenBank/DDBJ databases">
        <title>Clostridium cellulovorans cellulosomal and noncellulosomal genes.</title>
        <authorList>
            <person name="Tamaru Y."/>
        </authorList>
    </citation>
    <scope>NUCLEOTIDE SEQUENCE</scope>
</reference>
<evidence type="ECO:0000256" key="1">
    <source>
        <dbReference type="ARBA" id="ARBA00004834"/>
    </source>
</evidence>
<evidence type="ECO:0000256" key="7">
    <source>
        <dbReference type="RuleBase" id="RU361187"/>
    </source>
</evidence>
<evidence type="ECO:0000256" key="5">
    <source>
        <dbReference type="PIRSR" id="PIRSR606710-1"/>
    </source>
</evidence>
<evidence type="ECO:0000313" key="9">
    <source>
        <dbReference type="EMBL" id="BAV13146.1"/>
    </source>
</evidence>
<evidence type="ECO:0000256" key="2">
    <source>
        <dbReference type="ARBA" id="ARBA00009865"/>
    </source>
</evidence>
<evidence type="ECO:0000256" key="3">
    <source>
        <dbReference type="ARBA" id="ARBA00022801"/>
    </source>
</evidence>
<organism evidence="9">
    <name type="scientific">Clostridium cellulovorans</name>
    <dbReference type="NCBI Taxonomy" id="1493"/>
    <lineage>
        <taxon>Bacteria</taxon>
        <taxon>Bacillati</taxon>
        <taxon>Bacillota</taxon>
        <taxon>Clostridia</taxon>
        <taxon>Eubacteriales</taxon>
        <taxon>Clostridiaceae</taxon>
        <taxon>Clostridium</taxon>
    </lineage>
</organism>
<keyword evidence="4 7" id="KW-0326">Glycosidase</keyword>
<dbReference type="AlphaFoldDB" id="A0A173N015"/>
<keyword evidence="3 7" id="KW-0378">Hydrolase</keyword>
<dbReference type="Pfam" id="PF16369">
    <property type="entry name" value="GH43_C"/>
    <property type="match status" value="1"/>
</dbReference>
<feature type="active site" description="Proton donor" evidence="5">
    <location>
        <position position="270"/>
    </location>
</feature>
<comment type="pathway">
    <text evidence="1">Glycan metabolism; L-arabinan degradation.</text>
</comment>
<accession>A0A173N015</accession>
<dbReference type="Gene3D" id="2.40.128.10">
    <property type="match status" value="1"/>
</dbReference>
<evidence type="ECO:0000256" key="6">
    <source>
        <dbReference type="PIRSR" id="PIRSR606710-2"/>
    </source>
</evidence>
<dbReference type="Gene3D" id="2.115.10.20">
    <property type="entry name" value="Glycosyl hydrolase domain, family 43"/>
    <property type="match status" value="1"/>
</dbReference>
<name>A0A173N015_CLOCL</name>
<proteinExistence type="inferred from homology"/>
<protein>
    <submittedName>
        <fullName evidence="9">Endo-arabinase-like protein</fullName>
    </submittedName>
</protein>
<dbReference type="GO" id="GO:0005975">
    <property type="term" value="P:carbohydrate metabolic process"/>
    <property type="evidence" value="ECO:0007669"/>
    <property type="project" value="InterPro"/>
</dbReference>
<evidence type="ECO:0000256" key="4">
    <source>
        <dbReference type="ARBA" id="ARBA00023295"/>
    </source>
</evidence>
<gene>
    <name evidence="9" type="primary">Ara43E</name>
</gene>
<dbReference type="InterPro" id="IPR032291">
    <property type="entry name" value="Abn2_C"/>
</dbReference>
<feature type="domain" description="Extracellular endo-alpha-(1-&gt;5)-L-arabinanase C-terminal" evidence="8">
    <location>
        <begin position="412"/>
        <end position="521"/>
    </location>
</feature>
<dbReference type="Pfam" id="PF04616">
    <property type="entry name" value="Glyco_hydro_43"/>
    <property type="match status" value="2"/>
</dbReference>